<evidence type="ECO:0000259" key="2">
    <source>
        <dbReference type="Pfam" id="PF01243"/>
    </source>
</evidence>
<dbReference type="AlphaFoldDB" id="A0A542CSU8"/>
<dbReference type="PANTHER" id="PTHR35176:SF6">
    <property type="entry name" value="HEME OXYGENASE HI_0854-RELATED"/>
    <property type="match status" value="1"/>
</dbReference>
<evidence type="ECO:0000313" key="3">
    <source>
        <dbReference type="EMBL" id="TQI93902.1"/>
    </source>
</evidence>
<keyword evidence="1" id="KW-0560">Oxidoreductase</keyword>
<dbReference type="PANTHER" id="PTHR35176">
    <property type="entry name" value="HEME OXYGENASE HI_0854-RELATED"/>
    <property type="match status" value="1"/>
</dbReference>
<dbReference type="NCBIfam" id="TIGR04023">
    <property type="entry name" value="PPOX_MSMEG_5819"/>
    <property type="match status" value="1"/>
</dbReference>
<dbReference type="Gene3D" id="2.30.110.10">
    <property type="entry name" value="Electron Transport, Fmn-binding Protein, Chain A"/>
    <property type="match status" value="1"/>
</dbReference>
<protein>
    <submittedName>
        <fullName evidence="3">Pyridoxamine 5'-phosphate oxidase family protein</fullName>
    </submittedName>
</protein>
<dbReference type="Pfam" id="PF01243">
    <property type="entry name" value="PNPOx_N"/>
    <property type="match status" value="1"/>
</dbReference>
<dbReference type="GO" id="GO:0016627">
    <property type="term" value="F:oxidoreductase activity, acting on the CH-CH group of donors"/>
    <property type="evidence" value="ECO:0007669"/>
    <property type="project" value="TreeGrafter"/>
</dbReference>
<dbReference type="GO" id="GO:0070967">
    <property type="term" value="F:coenzyme F420 binding"/>
    <property type="evidence" value="ECO:0007669"/>
    <property type="project" value="TreeGrafter"/>
</dbReference>
<comment type="caution">
    <text evidence="3">The sequence shown here is derived from an EMBL/GenBank/DDBJ whole genome shotgun (WGS) entry which is preliminary data.</text>
</comment>
<dbReference type="InterPro" id="IPR024031">
    <property type="entry name" value="MSMEG_5819/OxyR"/>
</dbReference>
<feature type="domain" description="Pyridoxamine 5'-phosphate oxidase N-terminal" evidence="2">
    <location>
        <begin position="8"/>
        <end position="111"/>
    </location>
</feature>
<dbReference type="RefSeq" id="WP_142003077.1">
    <property type="nucleotide sequence ID" value="NZ_VFML01000002.1"/>
</dbReference>
<dbReference type="InterPro" id="IPR012349">
    <property type="entry name" value="Split_barrel_FMN-bd"/>
</dbReference>
<keyword evidence="4" id="KW-1185">Reference proteome</keyword>
<proteinExistence type="predicted"/>
<dbReference type="EMBL" id="VFML01000002">
    <property type="protein sequence ID" value="TQI93902.1"/>
    <property type="molecule type" value="Genomic_DNA"/>
</dbReference>
<dbReference type="InterPro" id="IPR052019">
    <property type="entry name" value="F420H2_bilvrd_red/Heme_oxyg"/>
</dbReference>
<sequence length="143" mass="15505">MTFTETEHRYLAEQALGRLATIGTTGTPQNNPLTYRVNTDTGTIDIGGPHLSESQKYRNVQANPQVSLVVDDITAEPVGPGGQRGRGIEIRGVAEILHGVPPLMEGFSDELLRIHPRRIVAWNLDGPGPNARDVRTGTANTRT</sequence>
<reference evidence="3 4" key="1">
    <citation type="submission" date="2019-06" db="EMBL/GenBank/DDBJ databases">
        <title>Sequencing the genomes of 1000 actinobacteria strains.</title>
        <authorList>
            <person name="Klenk H.-P."/>
        </authorList>
    </citation>
    <scope>NUCLEOTIDE SEQUENCE [LARGE SCALE GENOMIC DNA]</scope>
    <source>
        <strain evidence="3 4">DSM 45679</strain>
    </source>
</reference>
<organism evidence="3 4">
    <name type="scientific">Amycolatopsis cihanbeyliensis</name>
    <dbReference type="NCBI Taxonomy" id="1128664"/>
    <lineage>
        <taxon>Bacteria</taxon>
        <taxon>Bacillati</taxon>
        <taxon>Actinomycetota</taxon>
        <taxon>Actinomycetes</taxon>
        <taxon>Pseudonocardiales</taxon>
        <taxon>Pseudonocardiaceae</taxon>
        <taxon>Amycolatopsis</taxon>
    </lineage>
</organism>
<dbReference type="SUPFAM" id="SSF50475">
    <property type="entry name" value="FMN-binding split barrel"/>
    <property type="match status" value="1"/>
</dbReference>
<accession>A0A542CSU8</accession>
<evidence type="ECO:0000256" key="1">
    <source>
        <dbReference type="ARBA" id="ARBA00023002"/>
    </source>
</evidence>
<name>A0A542CSU8_AMYCI</name>
<evidence type="ECO:0000313" key="4">
    <source>
        <dbReference type="Proteomes" id="UP000320876"/>
    </source>
</evidence>
<dbReference type="Proteomes" id="UP000320876">
    <property type="component" value="Unassembled WGS sequence"/>
</dbReference>
<gene>
    <name evidence="3" type="ORF">FB471_6048</name>
</gene>
<dbReference type="OrthoDB" id="3693562at2"/>
<dbReference type="InterPro" id="IPR011576">
    <property type="entry name" value="Pyridox_Oxase_N"/>
</dbReference>
<dbReference type="GO" id="GO:0005829">
    <property type="term" value="C:cytosol"/>
    <property type="evidence" value="ECO:0007669"/>
    <property type="project" value="TreeGrafter"/>
</dbReference>